<accession>A0ACB8ZTW1</accession>
<name>A0ACB8ZTW1_CICIN</name>
<organism evidence="1 2">
    <name type="scientific">Cichorium intybus</name>
    <name type="common">Chicory</name>
    <dbReference type="NCBI Taxonomy" id="13427"/>
    <lineage>
        <taxon>Eukaryota</taxon>
        <taxon>Viridiplantae</taxon>
        <taxon>Streptophyta</taxon>
        <taxon>Embryophyta</taxon>
        <taxon>Tracheophyta</taxon>
        <taxon>Spermatophyta</taxon>
        <taxon>Magnoliopsida</taxon>
        <taxon>eudicotyledons</taxon>
        <taxon>Gunneridae</taxon>
        <taxon>Pentapetalae</taxon>
        <taxon>asterids</taxon>
        <taxon>campanulids</taxon>
        <taxon>Asterales</taxon>
        <taxon>Asteraceae</taxon>
        <taxon>Cichorioideae</taxon>
        <taxon>Cichorieae</taxon>
        <taxon>Cichoriinae</taxon>
        <taxon>Cichorium</taxon>
    </lineage>
</organism>
<reference evidence="1 2" key="2">
    <citation type="journal article" date="2022" name="Mol. Ecol. Resour.">
        <title>The genomes of chicory, endive, great burdock and yacon provide insights into Asteraceae paleo-polyploidization history and plant inulin production.</title>
        <authorList>
            <person name="Fan W."/>
            <person name="Wang S."/>
            <person name="Wang H."/>
            <person name="Wang A."/>
            <person name="Jiang F."/>
            <person name="Liu H."/>
            <person name="Zhao H."/>
            <person name="Xu D."/>
            <person name="Zhang Y."/>
        </authorList>
    </citation>
    <scope>NUCLEOTIDE SEQUENCE [LARGE SCALE GENOMIC DNA]</scope>
    <source>
        <strain evidence="2">cv. Punajuju</strain>
        <tissue evidence="1">Leaves</tissue>
    </source>
</reference>
<gene>
    <name evidence="1" type="ORF">L2E82_45749</name>
</gene>
<reference evidence="2" key="1">
    <citation type="journal article" date="2022" name="Mol. Ecol. Resour.">
        <title>The genomes of chicory, endive, great burdock and yacon provide insights into Asteraceae palaeo-polyploidization history and plant inulin production.</title>
        <authorList>
            <person name="Fan W."/>
            <person name="Wang S."/>
            <person name="Wang H."/>
            <person name="Wang A."/>
            <person name="Jiang F."/>
            <person name="Liu H."/>
            <person name="Zhao H."/>
            <person name="Xu D."/>
            <person name="Zhang Y."/>
        </authorList>
    </citation>
    <scope>NUCLEOTIDE SEQUENCE [LARGE SCALE GENOMIC DNA]</scope>
    <source>
        <strain evidence="2">cv. Punajuju</strain>
    </source>
</reference>
<evidence type="ECO:0000313" key="2">
    <source>
        <dbReference type="Proteomes" id="UP001055811"/>
    </source>
</evidence>
<dbReference type="Proteomes" id="UP001055811">
    <property type="component" value="Linkage Group LG08"/>
</dbReference>
<evidence type="ECO:0000313" key="1">
    <source>
        <dbReference type="EMBL" id="KAI3701105.1"/>
    </source>
</evidence>
<comment type="caution">
    <text evidence="1">The sequence shown here is derived from an EMBL/GenBank/DDBJ whole genome shotgun (WGS) entry which is preliminary data.</text>
</comment>
<sequence length="139" mass="15843">MLFRRDEFHFLVKKIEDTEKLSMEMKGLKIQPSWVFLTEMKAQNVQPRTMTNPFTIAEIEISPPPSVVSSSLISAREGMIAAIDIHQPNVATSIVMIFWRILCSSSLLYRSLSLLIFIGDFGDLYMCLIQFLIVGVIKD</sequence>
<keyword evidence="2" id="KW-1185">Reference proteome</keyword>
<proteinExistence type="predicted"/>
<protein>
    <submittedName>
        <fullName evidence="1">Uncharacterized protein</fullName>
    </submittedName>
</protein>
<dbReference type="EMBL" id="CM042016">
    <property type="protein sequence ID" value="KAI3701105.1"/>
    <property type="molecule type" value="Genomic_DNA"/>
</dbReference>